<dbReference type="InterPro" id="IPR038770">
    <property type="entry name" value="Na+/solute_symporter_sf"/>
</dbReference>
<dbReference type="GO" id="GO:0016020">
    <property type="term" value="C:membrane"/>
    <property type="evidence" value="ECO:0007669"/>
    <property type="project" value="UniProtKB-SubCell"/>
</dbReference>
<comment type="similarity">
    <text evidence="2">Belongs to the bile acid:sodium symporter (BASS) (TC 2.A.28) family.</text>
</comment>
<accession>A0AAW1KRH8</accession>
<protein>
    <submittedName>
        <fullName evidence="8">Sodium Bile acid symporter family</fullName>
    </submittedName>
</protein>
<feature type="transmembrane region" description="Helical" evidence="7">
    <location>
        <begin position="256"/>
        <end position="273"/>
    </location>
</feature>
<evidence type="ECO:0000256" key="6">
    <source>
        <dbReference type="ARBA" id="ARBA00023136"/>
    </source>
</evidence>
<evidence type="ECO:0000256" key="3">
    <source>
        <dbReference type="ARBA" id="ARBA00022692"/>
    </source>
</evidence>
<dbReference type="PANTHER" id="PTHR10361:SF28">
    <property type="entry name" value="P3 PROTEIN-RELATED"/>
    <property type="match status" value="1"/>
</dbReference>
<dbReference type="PANTHER" id="PTHR10361">
    <property type="entry name" value="SODIUM-BILE ACID COTRANSPORTER"/>
    <property type="match status" value="1"/>
</dbReference>
<keyword evidence="4" id="KW-0813">Transport</keyword>
<evidence type="ECO:0000256" key="2">
    <source>
        <dbReference type="ARBA" id="ARBA00006528"/>
    </source>
</evidence>
<feature type="transmembrane region" description="Helical" evidence="7">
    <location>
        <begin position="294"/>
        <end position="310"/>
    </location>
</feature>
<evidence type="ECO:0000256" key="5">
    <source>
        <dbReference type="ARBA" id="ARBA00022989"/>
    </source>
</evidence>
<dbReference type="EMBL" id="JASPKY010000185">
    <property type="protein sequence ID" value="KAK9722773.1"/>
    <property type="molecule type" value="Genomic_DNA"/>
</dbReference>
<evidence type="ECO:0000256" key="7">
    <source>
        <dbReference type="SAM" id="Phobius"/>
    </source>
</evidence>
<reference evidence="8 9" key="1">
    <citation type="journal article" date="2024" name="BMC Genomics">
        <title>De novo assembly and annotation of Popillia japonica's genome with initial clues to its potential as an invasive pest.</title>
        <authorList>
            <person name="Cucini C."/>
            <person name="Boschi S."/>
            <person name="Funari R."/>
            <person name="Cardaioli E."/>
            <person name="Iannotti N."/>
            <person name="Marturano G."/>
            <person name="Paoli F."/>
            <person name="Bruttini M."/>
            <person name="Carapelli A."/>
            <person name="Frati F."/>
            <person name="Nardi F."/>
        </authorList>
    </citation>
    <scope>NUCLEOTIDE SEQUENCE [LARGE SCALE GENOMIC DNA]</scope>
    <source>
        <strain evidence="8">DMR45628</strain>
    </source>
</reference>
<dbReference type="InterPro" id="IPR004710">
    <property type="entry name" value="Bilac:Na_transpt"/>
</dbReference>
<comment type="caution">
    <text evidence="8">The sequence shown here is derived from an EMBL/GenBank/DDBJ whole genome shotgun (WGS) entry which is preliminary data.</text>
</comment>
<feature type="transmembrane region" description="Helical" evidence="7">
    <location>
        <begin position="159"/>
        <end position="181"/>
    </location>
</feature>
<comment type="subcellular location">
    <subcellularLocation>
        <location evidence="1">Membrane</location>
        <topology evidence="1">Multi-pass membrane protein</topology>
    </subcellularLocation>
</comment>
<dbReference type="Gene3D" id="1.20.1530.20">
    <property type="match status" value="1"/>
</dbReference>
<keyword evidence="4" id="KW-0769">Symport</keyword>
<dbReference type="InterPro" id="IPR002657">
    <property type="entry name" value="BilAc:Na_symport/Acr3"/>
</dbReference>
<evidence type="ECO:0000256" key="4">
    <source>
        <dbReference type="ARBA" id="ARBA00022847"/>
    </source>
</evidence>
<feature type="transmembrane region" description="Helical" evidence="7">
    <location>
        <begin position="119"/>
        <end position="139"/>
    </location>
</feature>
<dbReference type="Proteomes" id="UP001458880">
    <property type="component" value="Unassembled WGS sequence"/>
</dbReference>
<proteinExistence type="inferred from homology"/>
<dbReference type="Pfam" id="PF01758">
    <property type="entry name" value="SBF"/>
    <property type="match status" value="1"/>
</dbReference>
<dbReference type="GO" id="GO:0015293">
    <property type="term" value="F:symporter activity"/>
    <property type="evidence" value="ECO:0007669"/>
    <property type="project" value="UniProtKB-KW"/>
</dbReference>
<organism evidence="8 9">
    <name type="scientific">Popillia japonica</name>
    <name type="common">Japanese beetle</name>
    <dbReference type="NCBI Taxonomy" id="7064"/>
    <lineage>
        <taxon>Eukaryota</taxon>
        <taxon>Metazoa</taxon>
        <taxon>Ecdysozoa</taxon>
        <taxon>Arthropoda</taxon>
        <taxon>Hexapoda</taxon>
        <taxon>Insecta</taxon>
        <taxon>Pterygota</taxon>
        <taxon>Neoptera</taxon>
        <taxon>Endopterygota</taxon>
        <taxon>Coleoptera</taxon>
        <taxon>Polyphaga</taxon>
        <taxon>Scarabaeiformia</taxon>
        <taxon>Scarabaeidae</taxon>
        <taxon>Rutelinae</taxon>
        <taxon>Popillia</taxon>
    </lineage>
</organism>
<feature type="transmembrane region" description="Helical" evidence="7">
    <location>
        <begin position="380"/>
        <end position="399"/>
    </location>
</feature>
<evidence type="ECO:0000313" key="8">
    <source>
        <dbReference type="EMBL" id="KAK9722773.1"/>
    </source>
</evidence>
<evidence type="ECO:0000256" key="1">
    <source>
        <dbReference type="ARBA" id="ARBA00004141"/>
    </source>
</evidence>
<keyword evidence="5 7" id="KW-1133">Transmembrane helix</keyword>
<feature type="transmembrane region" description="Helical" evidence="7">
    <location>
        <begin position="348"/>
        <end position="368"/>
    </location>
</feature>
<keyword evidence="3 7" id="KW-0812">Transmembrane</keyword>
<evidence type="ECO:0000313" key="9">
    <source>
        <dbReference type="Proteomes" id="UP001458880"/>
    </source>
</evidence>
<gene>
    <name evidence="8" type="ORF">QE152_g19518</name>
</gene>
<keyword evidence="6 7" id="KW-0472">Membrane</keyword>
<feature type="transmembrane region" description="Helical" evidence="7">
    <location>
        <begin position="214"/>
        <end position="236"/>
    </location>
</feature>
<name>A0AAW1KRH8_POPJA</name>
<dbReference type="AlphaFoldDB" id="A0AAW1KRH8"/>
<keyword evidence="9" id="KW-1185">Reference proteome</keyword>
<sequence length="434" mass="48350">MLAVCRYVYSQIDSKWNITCDPTDPILYIDETVGVNCNVTGIEDENIYFMQIQSQDAGILTADERVLLVKSSYDNFATSQFNMTGNFLGKTAITMTIKSNSEALYEETMPITVIRRKRAIDHIFTGSVATLVALIYINFGCALDWSEVRSGLRRPIGPVIGFISQFLFMPLLSFGLGKVLFPSNTDMQLGMFFAGVAPAGGASNMWTVILGGNLSLSITMTAISNIAAFAMMPLWLFTLGKQIFDKSEIPVPYMQITTYALALVVPLFIGYLMQRYLKRIARFLARILKGFSSLLLIFIIVFAIVTNLYLFKLFSWQIIISGLGLPWLGYVLAWIFAKICRQSPKDALTIAIEAGIQNTGISIFLLRVVLPQPEADLTTIAPVAVAIMTPIPLLLLYICQRIRERCKKPDEAAQILAKDGQTFENSDEERNVKN</sequence>
<feature type="transmembrane region" description="Helical" evidence="7">
    <location>
        <begin position="316"/>
        <end position="336"/>
    </location>
</feature>